<sequence length="180" mass="20005">MSFKPVKTAILGVGLSGLTFHGPFVLALPKYFTLHAVLERKPQGPGGKLAARFGQEAAKGVKIYNTLDQVLADPEIELVIVGTPSETHYEFVKRILHAGKHVLCDKPITATYAQAVELDQLAKSKKLVLYPYQNRRWDSDFLALRELLNLPPSDPRSIGTLFEFESRSVRLPLMLHIIGS</sequence>
<accession>A0ACC1TEZ0</accession>
<evidence type="ECO:0000313" key="2">
    <source>
        <dbReference type="Proteomes" id="UP001148662"/>
    </source>
</evidence>
<protein>
    <submittedName>
        <fullName evidence="1">Uncharacterized protein</fullName>
    </submittedName>
</protein>
<dbReference type="EMBL" id="JANHOG010000041">
    <property type="protein sequence ID" value="KAJ3559180.1"/>
    <property type="molecule type" value="Genomic_DNA"/>
</dbReference>
<comment type="caution">
    <text evidence="1">The sequence shown here is derived from an EMBL/GenBank/DDBJ whole genome shotgun (WGS) entry which is preliminary data.</text>
</comment>
<evidence type="ECO:0000313" key="1">
    <source>
        <dbReference type="EMBL" id="KAJ3559180.1"/>
    </source>
</evidence>
<name>A0ACC1TEZ0_9APHY</name>
<reference evidence="1" key="1">
    <citation type="submission" date="2022-07" db="EMBL/GenBank/DDBJ databases">
        <title>Genome Sequence of Phlebia brevispora.</title>
        <authorList>
            <person name="Buettner E."/>
        </authorList>
    </citation>
    <scope>NUCLEOTIDE SEQUENCE</scope>
    <source>
        <strain evidence="1">MPL23</strain>
    </source>
</reference>
<keyword evidence="2" id="KW-1185">Reference proteome</keyword>
<organism evidence="1 2">
    <name type="scientific">Phlebia brevispora</name>
    <dbReference type="NCBI Taxonomy" id="194682"/>
    <lineage>
        <taxon>Eukaryota</taxon>
        <taxon>Fungi</taxon>
        <taxon>Dikarya</taxon>
        <taxon>Basidiomycota</taxon>
        <taxon>Agaricomycotina</taxon>
        <taxon>Agaricomycetes</taxon>
        <taxon>Polyporales</taxon>
        <taxon>Meruliaceae</taxon>
        <taxon>Phlebia</taxon>
    </lineage>
</organism>
<proteinExistence type="predicted"/>
<dbReference type="Proteomes" id="UP001148662">
    <property type="component" value="Unassembled WGS sequence"/>
</dbReference>
<gene>
    <name evidence="1" type="ORF">NM688_g490</name>
</gene>